<evidence type="ECO:0000313" key="10">
    <source>
        <dbReference type="EMBL" id="QJQ07355.1"/>
    </source>
</evidence>
<dbReference type="PANTHER" id="PTHR33209:SF1">
    <property type="entry name" value="PEPTIDASE S49 DOMAIN-CONTAINING PROTEIN"/>
    <property type="match status" value="1"/>
</dbReference>
<dbReference type="NCBIfam" id="TIGR00706">
    <property type="entry name" value="SppA_dom"/>
    <property type="match status" value="1"/>
</dbReference>
<evidence type="ECO:0000256" key="7">
    <source>
        <dbReference type="PIRSR" id="PIRSR001217-1"/>
    </source>
</evidence>
<dbReference type="InterPro" id="IPR002142">
    <property type="entry name" value="Peptidase_S49"/>
</dbReference>
<evidence type="ECO:0000259" key="9">
    <source>
        <dbReference type="Pfam" id="PF01343"/>
    </source>
</evidence>
<accession>A0A6M4A812</accession>
<dbReference type="GO" id="GO:0006465">
    <property type="term" value="P:signal peptide processing"/>
    <property type="evidence" value="ECO:0007669"/>
    <property type="project" value="InterPro"/>
</dbReference>
<dbReference type="Gene3D" id="3.90.226.10">
    <property type="entry name" value="2-enoyl-CoA Hydratase, Chain A, domain 1"/>
    <property type="match status" value="4"/>
</dbReference>
<name>A0A6M4A812_9BURK</name>
<dbReference type="InterPro" id="IPR029045">
    <property type="entry name" value="ClpP/crotonase-like_dom_sf"/>
</dbReference>
<dbReference type="AlphaFoldDB" id="A0A6M4A812"/>
<protein>
    <submittedName>
        <fullName evidence="10">Signal peptide peptidase SppA</fullName>
    </submittedName>
</protein>
<evidence type="ECO:0000256" key="3">
    <source>
        <dbReference type="ARBA" id="ARBA00022670"/>
    </source>
</evidence>
<dbReference type="SUPFAM" id="SSF52096">
    <property type="entry name" value="ClpP/crotonase"/>
    <property type="match status" value="2"/>
</dbReference>
<dbReference type="CDD" id="cd07023">
    <property type="entry name" value="S49_Sppa_N_C"/>
    <property type="match status" value="1"/>
</dbReference>
<dbReference type="KEGG" id="upi:EJG51_017785"/>
<keyword evidence="8" id="KW-0812">Transmembrane</keyword>
<dbReference type="InterPro" id="IPR004635">
    <property type="entry name" value="Pept_S49_SppA"/>
</dbReference>
<dbReference type="InterPro" id="IPR004634">
    <property type="entry name" value="Pept_S49_pIV"/>
</dbReference>
<keyword evidence="6 8" id="KW-0472">Membrane</keyword>
<feature type="domain" description="Peptidase S49" evidence="9">
    <location>
        <begin position="388"/>
        <end position="538"/>
    </location>
</feature>
<feature type="domain" description="Peptidase S49" evidence="9">
    <location>
        <begin position="135"/>
        <end position="288"/>
    </location>
</feature>
<dbReference type="InterPro" id="IPR047272">
    <property type="entry name" value="S49_SppA_C"/>
</dbReference>
<evidence type="ECO:0000256" key="8">
    <source>
        <dbReference type="SAM" id="Phobius"/>
    </source>
</evidence>
<evidence type="ECO:0000256" key="1">
    <source>
        <dbReference type="ARBA" id="ARBA00004370"/>
    </source>
</evidence>
<keyword evidence="5" id="KW-0720">Serine protease</keyword>
<dbReference type="InterPro" id="IPR047217">
    <property type="entry name" value="S49_SppA_67K_type_N"/>
</dbReference>
<dbReference type="Pfam" id="PF01343">
    <property type="entry name" value="Peptidase_S49"/>
    <property type="match status" value="2"/>
</dbReference>
<proteinExistence type="inferred from homology"/>
<comment type="subcellular location">
    <subcellularLocation>
        <location evidence="1">Membrane</location>
    </subcellularLocation>
</comment>
<evidence type="ECO:0000256" key="5">
    <source>
        <dbReference type="ARBA" id="ARBA00022825"/>
    </source>
</evidence>
<dbReference type="OrthoDB" id="9764363at2"/>
<keyword evidence="8" id="KW-1133">Transmembrane helix</keyword>
<feature type="active site" description="Proton donor/acceptor" evidence="7">
    <location>
        <position position="203"/>
    </location>
</feature>
<feature type="active site" description="Nucleophile" evidence="7">
    <location>
        <position position="404"/>
    </location>
</feature>
<reference evidence="10 11" key="1">
    <citation type="journal article" date="2019" name="Int. J. Syst. Evol. Microbiol.">
        <title>Undibacterium piscinae sp. nov., isolated from Korean shiner intestine.</title>
        <authorList>
            <person name="Lee S.Y."/>
            <person name="Kang W."/>
            <person name="Kim P.S."/>
            <person name="Kim H.S."/>
            <person name="Sung H."/>
            <person name="Shin N.R."/>
            <person name="Whon T.W."/>
            <person name="Yun J.H."/>
            <person name="Lee J.Y."/>
            <person name="Lee J.Y."/>
            <person name="Jung M.J."/>
            <person name="Jeong Y.S."/>
            <person name="Tak E.J."/>
            <person name="Han J.E."/>
            <person name="Hyun D.W."/>
            <person name="Kang M.S."/>
            <person name="Lee K.E."/>
            <person name="Lee B.H."/>
            <person name="Bae J.W."/>
        </authorList>
    </citation>
    <scope>NUCLEOTIDE SEQUENCE [LARGE SCALE GENOMIC DNA]</scope>
    <source>
        <strain evidence="10 11">S11R28</strain>
    </source>
</reference>
<keyword evidence="3" id="KW-0645">Protease</keyword>
<dbReference type="CDD" id="cd07018">
    <property type="entry name" value="S49_SppA_67K_type"/>
    <property type="match status" value="1"/>
</dbReference>
<dbReference type="EMBL" id="CP051152">
    <property type="protein sequence ID" value="QJQ07355.1"/>
    <property type="molecule type" value="Genomic_DNA"/>
</dbReference>
<organism evidence="10 11">
    <name type="scientific">Undibacterium piscinae</name>
    <dbReference type="NCBI Taxonomy" id="2495591"/>
    <lineage>
        <taxon>Bacteria</taxon>
        <taxon>Pseudomonadati</taxon>
        <taxon>Pseudomonadota</taxon>
        <taxon>Betaproteobacteria</taxon>
        <taxon>Burkholderiales</taxon>
        <taxon>Oxalobacteraceae</taxon>
        <taxon>Undibacterium</taxon>
    </lineage>
</organism>
<keyword evidence="11" id="KW-1185">Reference proteome</keyword>
<dbReference type="PIRSF" id="PIRSF001217">
    <property type="entry name" value="Protease_4_SppA"/>
    <property type="match status" value="1"/>
</dbReference>
<evidence type="ECO:0000256" key="2">
    <source>
        <dbReference type="ARBA" id="ARBA00008683"/>
    </source>
</evidence>
<dbReference type="PANTHER" id="PTHR33209">
    <property type="entry name" value="PROTEASE 4"/>
    <property type="match status" value="1"/>
</dbReference>
<gene>
    <name evidence="10" type="primary">sppA</name>
    <name evidence="10" type="ORF">EJG51_017785</name>
</gene>
<feature type="transmembrane region" description="Helical" evidence="8">
    <location>
        <begin position="26"/>
        <end position="46"/>
    </location>
</feature>
<evidence type="ECO:0000256" key="6">
    <source>
        <dbReference type="ARBA" id="ARBA00023136"/>
    </source>
</evidence>
<evidence type="ECO:0000313" key="11">
    <source>
        <dbReference type="Proteomes" id="UP000274350"/>
    </source>
</evidence>
<dbReference type="NCBIfam" id="TIGR00705">
    <property type="entry name" value="SppA_67K"/>
    <property type="match status" value="1"/>
</dbReference>
<sequence>MSFSPIRFIGQGFKFLWKAIDVSRRFVLNILFLAVLVILAIAIFSVPGKKLNENTALILDLKGNLVEQHSGGLRDSILAEAKGDEKRTTQLRDILRVLDAAAKDPKINSAVLLLDDMHGAGLPMLREVAAALDRFKASGKKVIAWGSSYDQRQYFLATHANEVYIHPMGTVMLSGFGRYRNYYRDALDKVGITVNLMKVGTYKSFAEPYIANAPSQAAAEADAFLYGALWKTYTDDVEKARKLPAGTLMRGINELPQLLNAAGGDIAKLALNNKLVDGLKTRDELRQLMISKGVKDEHGKSFRQISFDDYLAKQKPQFFGDAVGVVVASGEISEGMAPAGSIGGLSTANLIRKAREDERIKAIVLRVDSPGGSAFGSELIRRELELTRKAGKPVVVSMGNVAASGGYWISMAADEIIADAATVTGSIGVFAIFPTADKAIDKLGVHTGGTTTTWLGDAFNPLRPMNPRFGEVIQAGINHIYMDFTGKAAVARNTTQAKIDEVAQGRVWTGEQAKQRNLIDTVGSYTDALKSAARRAKLGSDYRVTYIEREPSKFDRIFSLLGGSVAQIVNDQFSDQLSEQFKRAALPVPPAAASEMVNELSWLADLNKGGKGYITMAHCMCIDR</sequence>
<evidence type="ECO:0000256" key="4">
    <source>
        <dbReference type="ARBA" id="ARBA00022801"/>
    </source>
</evidence>
<comment type="similarity">
    <text evidence="2">Belongs to the peptidase S49 family.</text>
</comment>
<keyword evidence="4" id="KW-0378">Hydrolase</keyword>
<dbReference type="Proteomes" id="UP000274350">
    <property type="component" value="Chromosome"/>
</dbReference>
<dbReference type="GO" id="GO:0008236">
    <property type="term" value="F:serine-type peptidase activity"/>
    <property type="evidence" value="ECO:0007669"/>
    <property type="project" value="UniProtKB-KW"/>
</dbReference>
<dbReference type="GO" id="GO:0016020">
    <property type="term" value="C:membrane"/>
    <property type="evidence" value="ECO:0007669"/>
    <property type="project" value="UniProtKB-SubCell"/>
</dbReference>